<feature type="compositionally biased region" description="Polar residues" evidence="6">
    <location>
        <begin position="85"/>
        <end position="99"/>
    </location>
</feature>
<feature type="compositionally biased region" description="Low complexity" evidence="6">
    <location>
        <begin position="552"/>
        <end position="565"/>
    </location>
</feature>
<feature type="compositionally biased region" description="Low complexity" evidence="6">
    <location>
        <begin position="1181"/>
        <end position="1203"/>
    </location>
</feature>
<dbReference type="PANTHER" id="PTHR12241:SF162">
    <property type="entry name" value="TUBULIN MONOGLUTAMYLASE TTLL4"/>
    <property type="match status" value="1"/>
</dbReference>
<gene>
    <name evidence="7" type="ORF">KP79_PYT19085</name>
</gene>
<protein>
    <submittedName>
        <fullName evidence="7">Tubulin polyglutamylase TTLL4</fullName>
    </submittedName>
</protein>
<feature type="compositionally biased region" description="Basic and acidic residues" evidence="6">
    <location>
        <begin position="187"/>
        <end position="202"/>
    </location>
</feature>
<dbReference type="GO" id="GO:0005524">
    <property type="term" value="F:ATP binding"/>
    <property type="evidence" value="ECO:0007669"/>
    <property type="project" value="UniProtKB-KW"/>
</dbReference>
<feature type="region of interest" description="Disordered" evidence="6">
    <location>
        <begin position="471"/>
        <end position="603"/>
    </location>
</feature>
<dbReference type="Pfam" id="PF03133">
    <property type="entry name" value="TTL"/>
    <property type="match status" value="1"/>
</dbReference>
<feature type="compositionally biased region" description="Polar residues" evidence="6">
    <location>
        <begin position="308"/>
        <end position="321"/>
    </location>
</feature>
<dbReference type="SUPFAM" id="SSF56059">
    <property type="entry name" value="Glutathione synthetase ATP-binding domain-like"/>
    <property type="match status" value="1"/>
</dbReference>
<feature type="region of interest" description="Disordered" evidence="6">
    <location>
        <begin position="424"/>
        <end position="447"/>
    </location>
</feature>
<dbReference type="FunFam" id="3.30.470.20:FF:000009">
    <property type="entry name" value="tubulin polyglutamylase TTLL5 isoform X1"/>
    <property type="match status" value="1"/>
</dbReference>
<keyword evidence="5" id="KW-0067">ATP-binding</keyword>
<feature type="compositionally biased region" description="Acidic residues" evidence="6">
    <location>
        <begin position="497"/>
        <end position="506"/>
    </location>
</feature>
<dbReference type="OrthoDB" id="202825at2759"/>
<feature type="compositionally biased region" description="Acidic residues" evidence="6">
    <location>
        <begin position="520"/>
        <end position="540"/>
    </location>
</feature>
<feature type="region of interest" description="Disordered" evidence="6">
    <location>
        <begin position="298"/>
        <end position="364"/>
    </location>
</feature>
<reference evidence="7 8" key="1">
    <citation type="journal article" date="2017" name="Nat. Ecol. Evol.">
        <title>Scallop genome provides insights into evolution of bilaterian karyotype and development.</title>
        <authorList>
            <person name="Wang S."/>
            <person name="Zhang J."/>
            <person name="Jiao W."/>
            <person name="Li J."/>
            <person name="Xun X."/>
            <person name="Sun Y."/>
            <person name="Guo X."/>
            <person name="Huan P."/>
            <person name="Dong B."/>
            <person name="Zhang L."/>
            <person name="Hu X."/>
            <person name="Sun X."/>
            <person name="Wang J."/>
            <person name="Zhao C."/>
            <person name="Wang Y."/>
            <person name="Wang D."/>
            <person name="Huang X."/>
            <person name="Wang R."/>
            <person name="Lv J."/>
            <person name="Li Y."/>
            <person name="Zhang Z."/>
            <person name="Liu B."/>
            <person name="Lu W."/>
            <person name="Hui Y."/>
            <person name="Liang J."/>
            <person name="Zhou Z."/>
            <person name="Hou R."/>
            <person name="Li X."/>
            <person name="Liu Y."/>
            <person name="Li H."/>
            <person name="Ning X."/>
            <person name="Lin Y."/>
            <person name="Zhao L."/>
            <person name="Xing Q."/>
            <person name="Dou J."/>
            <person name="Li Y."/>
            <person name="Mao J."/>
            <person name="Guo H."/>
            <person name="Dou H."/>
            <person name="Li T."/>
            <person name="Mu C."/>
            <person name="Jiang W."/>
            <person name="Fu Q."/>
            <person name="Fu X."/>
            <person name="Miao Y."/>
            <person name="Liu J."/>
            <person name="Yu Q."/>
            <person name="Li R."/>
            <person name="Liao H."/>
            <person name="Li X."/>
            <person name="Kong Y."/>
            <person name="Jiang Z."/>
            <person name="Chourrout D."/>
            <person name="Li R."/>
            <person name="Bao Z."/>
        </authorList>
    </citation>
    <scope>NUCLEOTIDE SEQUENCE [LARGE SCALE GENOMIC DNA]</scope>
    <source>
        <strain evidence="7 8">PY_sf001</strain>
    </source>
</reference>
<name>A0A210PWS8_MIZYE</name>
<feature type="compositionally biased region" description="Polar residues" evidence="6">
    <location>
        <begin position="66"/>
        <end position="77"/>
    </location>
</feature>
<comment type="caution">
    <text evidence="7">The sequence shown here is derived from an EMBL/GenBank/DDBJ whole genome shotgun (WGS) entry which is preliminary data.</text>
</comment>
<dbReference type="GO" id="GO:0070740">
    <property type="term" value="F:tubulin-glutamic acid ligase activity"/>
    <property type="evidence" value="ECO:0007669"/>
    <property type="project" value="TreeGrafter"/>
</dbReference>
<sequence length="1224" mass="134777">MADSNLTKLTASLEELSLRKQLPLRQTAQKPILKYNQPIAKPVQLVNHQSEYISIRQDSRNSYSSLSQASVNNTMTPSAPYRLSRNPNPSGTDGSTTPLGSYLGGQTYIAPNNVGKPGTPNSTKGHSNPYARPLSAKDIVSTPSQHRVVKKSSSSSQMTPGITGLTRNETPVSFIPINSFMRPQSAVRKDSPSSIRNKDTANAREQSASAAQKVVPVKTENGITASPDSVPKEKPSNSTVPHTPKSIVTTTTLTTSSGQNGQTSTTTVTTTRSGATVVQKVSAPANFGTQISSIISKVTESKPSSSSLQGTSKAATKSVSSIPKPGSSALSQASSSSEATSSGSSSSGTGSSGNTSQCGSKSSTPDLQAIAKVRNLNYTPTKPYNEVMDPSLDAPTPAPFIGTKTEKSAASTTLLRPTRPAQTNVTVTSVPEETQNRDSKTVSSKMAQLTQSATSTVYYSKGSKSEIILHEQRPAVVGAPSKRVLSEKSGSGGSLVADEEGTEESDFGSPGERLPGDGEASLEEFGDDDDDGIDCLEDDYAGGSDGESDGYSITSSISRQSSAARSRARSARRSAARSASSTSGEDSRPRTAKASASVLTTSEKETVLHPPLRQSLFPRIPPTVNFVIEGEKVEQLPWEYRKFLKWRMSPITPNIVKHTLARVGFRITKRNHDWLGCWGKHMKSQGFKAIREYQKLNHFPGSFQIGRKDRLWRNLSKMQLHSGKKEFGFFPQTFVLPYDNKLLKRAWEDGGNKQKWIIKPPASARGIGIKVISKWNQIPRKRAVIVQRYLGRPYLINDSKFDMRIYVYVSSYDPLRVYVFEDGLARFASCKYSSSMKNLNNKFMHLTNYSINKKNEEYQANGDEKLCQGHKWGLKALWNYMKRQGINTAAIWENIKDLVIKTIICADSPINSMIKANVRSRYCIHELFGFDILLDENLKPWILEVNISPSLHSNSQLDINIKGQMIRDLFNIAGFRIPEKSDVVVHSTQTTSSDLSHHNPSNDYCMDKRLFAQNHSPDERSKHAYYSQRHQDEQVLQTVLDVLTPDDIRILTESIDEDSRKGSFQRVFPTPNTHKYMHYFETHRYYNLLLDQYVQRYNRMEQKGIALLELYCDEGVHLENPTDSPYHQWAPPSSGLNSYRGEPRMQSAPQPKHDMRAALHVRSSVSTSQLPKVSKKPPKAPAIAIHSHRTASQSSSASSVPSPGETTPITNYASVASLTATKSR</sequence>
<dbReference type="GO" id="GO:0015631">
    <property type="term" value="F:tubulin binding"/>
    <property type="evidence" value="ECO:0007669"/>
    <property type="project" value="TreeGrafter"/>
</dbReference>
<keyword evidence="2" id="KW-0436">Ligase</keyword>
<feature type="compositionally biased region" description="Low complexity" evidence="6">
    <location>
        <begin position="248"/>
        <end position="272"/>
    </location>
</feature>
<feature type="compositionally biased region" description="Polar residues" evidence="6">
    <location>
        <begin position="424"/>
        <end position="433"/>
    </location>
</feature>
<evidence type="ECO:0000256" key="1">
    <source>
        <dbReference type="ARBA" id="ARBA00006820"/>
    </source>
</evidence>
<feature type="region of interest" description="Disordered" evidence="6">
    <location>
        <begin position="183"/>
        <end position="272"/>
    </location>
</feature>
<keyword evidence="8" id="KW-1185">Reference proteome</keyword>
<evidence type="ECO:0000313" key="8">
    <source>
        <dbReference type="Proteomes" id="UP000242188"/>
    </source>
</evidence>
<evidence type="ECO:0000256" key="6">
    <source>
        <dbReference type="SAM" id="MobiDB-lite"/>
    </source>
</evidence>
<dbReference type="PANTHER" id="PTHR12241">
    <property type="entry name" value="TUBULIN POLYGLUTAMYLASE"/>
    <property type="match status" value="1"/>
</dbReference>
<evidence type="ECO:0000256" key="2">
    <source>
        <dbReference type="ARBA" id="ARBA00022598"/>
    </source>
</evidence>
<keyword evidence="4" id="KW-0547">Nucleotide-binding</keyword>
<dbReference type="EMBL" id="NEDP02005435">
    <property type="protein sequence ID" value="OWF40925.1"/>
    <property type="molecule type" value="Genomic_DNA"/>
</dbReference>
<proteinExistence type="inferred from homology"/>
<accession>A0A210PWS8</accession>
<feature type="compositionally biased region" description="Polar residues" evidence="6">
    <location>
        <begin position="141"/>
        <end position="169"/>
    </location>
</feature>
<dbReference type="AlphaFoldDB" id="A0A210PWS8"/>
<keyword evidence="3" id="KW-0493">Microtubule</keyword>
<evidence type="ECO:0000256" key="4">
    <source>
        <dbReference type="ARBA" id="ARBA00022741"/>
    </source>
</evidence>
<evidence type="ECO:0000313" key="7">
    <source>
        <dbReference type="EMBL" id="OWF40925.1"/>
    </source>
</evidence>
<evidence type="ECO:0000256" key="3">
    <source>
        <dbReference type="ARBA" id="ARBA00022701"/>
    </source>
</evidence>
<dbReference type="Gene3D" id="3.30.470.20">
    <property type="entry name" value="ATP-grasp fold, B domain"/>
    <property type="match status" value="1"/>
</dbReference>
<evidence type="ECO:0000256" key="5">
    <source>
        <dbReference type="ARBA" id="ARBA00022840"/>
    </source>
</evidence>
<feature type="region of interest" description="Disordered" evidence="6">
    <location>
        <begin position="66"/>
        <end position="169"/>
    </location>
</feature>
<feature type="compositionally biased region" description="Low complexity" evidence="6">
    <location>
        <begin position="298"/>
        <end position="307"/>
    </location>
</feature>
<comment type="similarity">
    <text evidence="1">Belongs to the tubulin--tyrosine ligase family.</text>
</comment>
<dbReference type="Proteomes" id="UP000242188">
    <property type="component" value="Unassembled WGS sequence"/>
</dbReference>
<dbReference type="PROSITE" id="PS51221">
    <property type="entry name" value="TTL"/>
    <property type="match status" value="1"/>
</dbReference>
<dbReference type="STRING" id="6573.A0A210PWS8"/>
<feature type="region of interest" description="Disordered" evidence="6">
    <location>
        <begin position="1121"/>
        <end position="1224"/>
    </location>
</feature>
<feature type="compositionally biased region" description="Low complexity" evidence="6">
    <location>
        <begin position="326"/>
        <end position="360"/>
    </location>
</feature>
<feature type="compositionally biased region" description="Basic residues" evidence="6">
    <location>
        <begin position="566"/>
        <end position="575"/>
    </location>
</feature>
<dbReference type="InterPro" id="IPR004344">
    <property type="entry name" value="TTL/TTLL_fam"/>
</dbReference>
<dbReference type="GO" id="GO:0000226">
    <property type="term" value="P:microtubule cytoskeleton organization"/>
    <property type="evidence" value="ECO:0007669"/>
    <property type="project" value="TreeGrafter"/>
</dbReference>
<organism evidence="7 8">
    <name type="scientific">Mizuhopecten yessoensis</name>
    <name type="common">Japanese scallop</name>
    <name type="synonym">Patinopecten yessoensis</name>
    <dbReference type="NCBI Taxonomy" id="6573"/>
    <lineage>
        <taxon>Eukaryota</taxon>
        <taxon>Metazoa</taxon>
        <taxon>Spiralia</taxon>
        <taxon>Lophotrochozoa</taxon>
        <taxon>Mollusca</taxon>
        <taxon>Bivalvia</taxon>
        <taxon>Autobranchia</taxon>
        <taxon>Pteriomorphia</taxon>
        <taxon>Pectinida</taxon>
        <taxon>Pectinoidea</taxon>
        <taxon>Pectinidae</taxon>
        <taxon>Mizuhopecten</taxon>
    </lineage>
</organism>
<dbReference type="GO" id="GO:0036064">
    <property type="term" value="C:ciliary basal body"/>
    <property type="evidence" value="ECO:0007669"/>
    <property type="project" value="TreeGrafter"/>
</dbReference>
<feature type="compositionally biased region" description="Polar residues" evidence="6">
    <location>
        <begin position="1204"/>
        <end position="1224"/>
    </location>
</feature>
<dbReference type="GO" id="GO:0005874">
    <property type="term" value="C:microtubule"/>
    <property type="evidence" value="ECO:0007669"/>
    <property type="project" value="UniProtKB-KW"/>
</dbReference>